<accession>A0A9J6DQ81</accession>
<name>A0A9J6DQ81_RHIMP</name>
<evidence type="ECO:0000313" key="3">
    <source>
        <dbReference type="Proteomes" id="UP000821866"/>
    </source>
</evidence>
<dbReference type="AlphaFoldDB" id="A0A9J6DQ81"/>
<gene>
    <name evidence="2" type="ORF">HPB51_020766</name>
</gene>
<evidence type="ECO:0000313" key="2">
    <source>
        <dbReference type="EMBL" id="KAH8024008.1"/>
    </source>
</evidence>
<sequence length="188" mass="19860">MRARVEAEHSSSRARLRHSVGVAVAGRVREWKILSRGLRAGTSSSATPGSAGDVALSAGGEEASRPATRVAGLLSTADAAVSGVRRTAESWQILIAARRNYNAVSGLGGKCSWRLIRPEGNRSWGARQRRSSERQAAAADPAGALSLARQKGAEGAVARAAPFCPPSTYNRRAAVGRRHSRALRLDRV</sequence>
<proteinExistence type="predicted"/>
<reference evidence="2" key="2">
    <citation type="submission" date="2021-09" db="EMBL/GenBank/DDBJ databases">
        <authorList>
            <person name="Jia N."/>
            <person name="Wang J."/>
            <person name="Shi W."/>
            <person name="Du L."/>
            <person name="Sun Y."/>
            <person name="Zhan W."/>
            <person name="Jiang J."/>
            <person name="Wang Q."/>
            <person name="Zhang B."/>
            <person name="Ji P."/>
            <person name="Sakyi L.B."/>
            <person name="Cui X."/>
            <person name="Yuan T."/>
            <person name="Jiang B."/>
            <person name="Yang W."/>
            <person name="Lam T.T.-Y."/>
            <person name="Chang Q."/>
            <person name="Ding S."/>
            <person name="Wang X."/>
            <person name="Zhu J."/>
            <person name="Ruan X."/>
            <person name="Zhao L."/>
            <person name="Wei J."/>
            <person name="Que T."/>
            <person name="Du C."/>
            <person name="Cheng J."/>
            <person name="Dai P."/>
            <person name="Han X."/>
            <person name="Huang E."/>
            <person name="Gao Y."/>
            <person name="Liu J."/>
            <person name="Shao H."/>
            <person name="Ye R."/>
            <person name="Li L."/>
            <person name="Wei W."/>
            <person name="Wang X."/>
            <person name="Wang C."/>
            <person name="Huo Q."/>
            <person name="Li W."/>
            <person name="Guo W."/>
            <person name="Chen H."/>
            <person name="Chen S."/>
            <person name="Zhou L."/>
            <person name="Zhou L."/>
            <person name="Ni X."/>
            <person name="Tian J."/>
            <person name="Zhou Y."/>
            <person name="Sheng Y."/>
            <person name="Liu T."/>
            <person name="Pan Y."/>
            <person name="Xia L."/>
            <person name="Li J."/>
            <person name="Zhao F."/>
            <person name="Cao W."/>
        </authorList>
    </citation>
    <scope>NUCLEOTIDE SEQUENCE</scope>
    <source>
        <strain evidence="2">Rmic-2018</strain>
        <tissue evidence="2">Larvae</tissue>
    </source>
</reference>
<keyword evidence="3" id="KW-1185">Reference proteome</keyword>
<dbReference type="Proteomes" id="UP000821866">
    <property type="component" value="Chromosome 6"/>
</dbReference>
<comment type="caution">
    <text evidence="2">The sequence shown here is derived from an EMBL/GenBank/DDBJ whole genome shotgun (WGS) entry which is preliminary data.</text>
</comment>
<evidence type="ECO:0000256" key="1">
    <source>
        <dbReference type="SAM" id="MobiDB-lite"/>
    </source>
</evidence>
<dbReference type="EMBL" id="JABSTU010000008">
    <property type="protein sequence ID" value="KAH8024008.1"/>
    <property type="molecule type" value="Genomic_DNA"/>
</dbReference>
<feature type="region of interest" description="Disordered" evidence="1">
    <location>
        <begin position="39"/>
        <end position="60"/>
    </location>
</feature>
<protein>
    <submittedName>
        <fullName evidence="2">Uncharacterized protein</fullName>
    </submittedName>
</protein>
<feature type="compositionally biased region" description="Low complexity" evidence="1">
    <location>
        <begin position="40"/>
        <end position="52"/>
    </location>
</feature>
<reference evidence="2" key="1">
    <citation type="journal article" date="2020" name="Cell">
        <title>Large-Scale Comparative Analyses of Tick Genomes Elucidate Their Genetic Diversity and Vector Capacities.</title>
        <authorList>
            <consortium name="Tick Genome and Microbiome Consortium (TIGMIC)"/>
            <person name="Jia N."/>
            <person name="Wang J."/>
            <person name="Shi W."/>
            <person name="Du L."/>
            <person name="Sun Y."/>
            <person name="Zhan W."/>
            <person name="Jiang J.F."/>
            <person name="Wang Q."/>
            <person name="Zhang B."/>
            <person name="Ji P."/>
            <person name="Bell-Sakyi L."/>
            <person name="Cui X.M."/>
            <person name="Yuan T.T."/>
            <person name="Jiang B.G."/>
            <person name="Yang W.F."/>
            <person name="Lam T.T."/>
            <person name="Chang Q.C."/>
            <person name="Ding S.J."/>
            <person name="Wang X.J."/>
            <person name="Zhu J.G."/>
            <person name="Ruan X.D."/>
            <person name="Zhao L."/>
            <person name="Wei J.T."/>
            <person name="Ye R.Z."/>
            <person name="Que T.C."/>
            <person name="Du C.H."/>
            <person name="Zhou Y.H."/>
            <person name="Cheng J.X."/>
            <person name="Dai P.F."/>
            <person name="Guo W.B."/>
            <person name="Han X.H."/>
            <person name="Huang E.J."/>
            <person name="Li L.F."/>
            <person name="Wei W."/>
            <person name="Gao Y.C."/>
            <person name="Liu J.Z."/>
            <person name="Shao H.Z."/>
            <person name="Wang X."/>
            <person name="Wang C.C."/>
            <person name="Yang T.C."/>
            <person name="Huo Q.B."/>
            <person name="Li W."/>
            <person name="Chen H.Y."/>
            <person name="Chen S.E."/>
            <person name="Zhou L.G."/>
            <person name="Ni X.B."/>
            <person name="Tian J.H."/>
            <person name="Sheng Y."/>
            <person name="Liu T."/>
            <person name="Pan Y.S."/>
            <person name="Xia L.Y."/>
            <person name="Li J."/>
            <person name="Zhao F."/>
            <person name="Cao W.C."/>
        </authorList>
    </citation>
    <scope>NUCLEOTIDE SEQUENCE</scope>
    <source>
        <strain evidence="2">Rmic-2018</strain>
    </source>
</reference>
<organism evidence="2 3">
    <name type="scientific">Rhipicephalus microplus</name>
    <name type="common">Cattle tick</name>
    <name type="synonym">Boophilus microplus</name>
    <dbReference type="NCBI Taxonomy" id="6941"/>
    <lineage>
        <taxon>Eukaryota</taxon>
        <taxon>Metazoa</taxon>
        <taxon>Ecdysozoa</taxon>
        <taxon>Arthropoda</taxon>
        <taxon>Chelicerata</taxon>
        <taxon>Arachnida</taxon>
        <taxon>Acari</taxon>
        <taxon>Parasitiformes</taxon>
        <taxon>Ixodida</taxon>
        <taxon>Ixodoidea</taxon>
        <taxon>Ixodidae</taxon>
        <taxon>Rhipicephalinae</taxon>
        <taxon>Rhipicephalus</taxon>
        <taxon>Boophilus</taxon>
    </lineage>
</organism>